<dbReference type="OrthoDB" id="742239at2"/>
<dbReference type="EMBL" id="WBVQ01000001">
    <property type="protein sequence ID" value="KAB2818025.1"/>
    <property type="molecule type" value="Genomic_DNA"/>
</dbReference>
<dbReference type="Pfam" id="PF13432">
    <property type="entry name" value="TPR_16"/>
    <property type="match status" value="1"/>
</dbReference>
<dbReference type="Proteomes" id="UP000484164">
    <property type="component" value="Unassembled WGS sequence"/>
</dbReference>
<feature type="chain" id="PRO_5026744634" evidence="2">
    <location>
        <begin position="20"/>
        <end position="411"/>
    </location>
</feature>
<dbReference type="Pfam" id="PF19413">
    <property type="entry name" value="YaiO"/>
    <property type="match status" value="1"/>
</dbReference>
<evidence type="ECO:0000256" key="2">
    <source>
        <dbReference type="SAM" id="SignalP"/>
    </source>
</evidence>
<dbReference type="RefSeq" id="WP_151692713.1">
    <property type="nucleotide sequence ID" value="NZ_BMGX01000002.1"/>
</dbReference>
<keyword evidence="5" id="KW-1185">Reference proteome</keyword>
<organism evidence="4 5">
    <name type="scientific">Phaeocystidibacter marisrubri</name>
    <dbReference type="NCBI Taxonomy" id="1577780"/>
    <lineage>
        <taxon>Bacteria</taxon>
        <taxon>Pseudomonadati</taxon>
        <taxon>Bacteroidota</taxon>
        <taxon>Flavobacteriia</taxon>
        <taxon>Flavobacteriales</taxon>
        <taxon>Phaeocystidibacteraceae</taxon>
        <taxon>Phaeocystidibacter</taxon>
    </lineage>
</organism>
<dbReference type="InterPro" id="IPR011990">
    <property type="entry name" value="TPR-like_helical_dom_sf"/>
</dbReference>
<evidence type="ECO:0000313" key="4">
    <source>
        <dbReference type="EMBL" id="KAB2818025.1"/>
    </source>
</evidence>
<feature type="signal peptide" evidence="2">
    <location>
        <begin position="1"/>
        <end position="19"/>
    </location>
</feature>
<evidence type="ECO:0000259" key="3">
    <source>
        <dbReference type="Pfam" id="PF19413"/>
    </source>
</evidence>
<protein>
    <submittedName>
        <fullName evidence="4">YaiO family outer membrane beta-barrel protein</fullName>
    </submittedName>
</protein>
<evidence type="ECO:0000313" key="5">
    <source>
        <dbReference type="Proteomes" id="UP000484164"/>
    </source>
</evidence>
<dbReference type="InterPro" id="IPR030887">
    <property type="entry name" value="Beta-barrel_YaiO"/>
</dbReference>
<dbReference type="InterPro" id="IPR019734">
    <property type="entry name" value="TPR_rpt"/>
</dbReference>
<feature type="repeat" description="TPR" evidence="1">
    <location>
        <begin position="23"/>
        <end position="56"/>
    </location>
</feature>
<dbReference type="AlphaFoldDB" id="A0A6L3ZKN5"/>
<feature type="domain" description="YaiO beta-barrel" evidence="3">
    <location>
        <begin position="172"/>
        <end position="345"/>
    </location>
</feature>
<sequence>MNRLFITVLFLVISPLAWAQVNADSLFLVAKHHVEIGEFGEAREILKPALEAYPDYHDIRVYIGRTHAWEGDYSTARAYYEATLQRDSTFGAAWVALGDIDLWQKNYETALSDMETGLTSVSDSTSRNEMKIRKANALFQLREYRHTLDALDGAYGPRADRLRQSTLLRLVNNSVDLTGTAEFFSDVYDNMYYTTLQAGQSTKYGVGIIRINSATRFGETGIQGEIDLYPRITDNVYGYLNYGYSSNENVFPEHRFGAEIYSAVGNRFEASLGIRNLYFGPDASVTMYTASLSYYYSKYFFSIRPFLTPQDNGTDVSVAFLARRYLKNDSRSWLTVKANIGFSPDARRIQVGAGESVSILQTTQIGAEWQQALSTNWVVILGFNFTQQELPFDPGSFVSIYAPTLGIKRLL</sequence>
<keyword evidence="1" id="KW-0802">TPR repeat</keyword>
<dbReference type="Gene3D" id="1.25.40.10">
    <property type="entry name" value="Tetratricopeptide repeat domain"/>
    <property type="match status" value="1"/>
</dbReference>
<dbReference type="PROSITE" id="PS50005">
    <property type="entry name" value="TPR"/>
    <property type="match status" value="1"/>
</dbReference>
<proteinExistence type="predicted"/>
<dbReference type="SUPFAM" id="SSF48452">
    <property type="entry name" value="TPR-like"/>
    <property type="match status" value="1"/>
</dbReference>
<comment type="caution">
    <text evidence="4">The sequence shown here is derived from an EMBL/GenBank/DDBJ whole genome shotgun (WGS) entry which is preliminary data.</text>
</comment>
<evidence type="ECO:0000256" key="1">
    <source>
        <dbReference type="PROSITE-ProRule" id="PRU00339"/>
    </source>
</evidence>
<reference evidence="4 5" key="1">
    <citation type="submission" date="2019-10" db="EMBL/GenBank/DDBJ databases">
        <title>Genome sequence of Phaeocystidibacter marisrubri JCM30614 (type strain).</title>
        <authorList>
            <person name="Bowman J.P."/>
        </authorList>
    </citation>
    <scope>NUCLEOTIDE SEQUENCE [LARGE SCALE GENOMIC DNA]</scope>
    <source>
        <strain evidence="4 5">JCM 30614</strain>
    </source>
</reference>
<dbReference type="NCBIfam" id="TIGR04390">
    <property type="entry name" value="OMP_YaiO_dom"/>
    <property type="match status" value="1"/>
</dbReference>
<keyword evidence="2" id="KW-0732">Signal</keyword>
<accession>A0A6L3ZKN5</accession>
<gene>
    <name evidence="4" type="primary">yaiO</name>
    <name evidence="4" type="ORF">F8C82_06375</name>
</gene>
<name>A0A6L3ZKN5_9FLAO</name>